<organism evidence="1 2">
    <name type="scientific">Paracoccus sediminis</name>
    <dbReference type="NCBI Taxonomy" id="1214787"/>
    <lineage>
        <taxon>Bacteria</taxon>
        <taxon>Pseudomonadati</taxon>
        <taxon>Pseudomonadota</taxon>
        <taxon>Alphaproteobacteria</taxon>
        <taxon>Rhodobacterales</taxon>
        <taxon>Paracoccaceae</taxon>
        <taxon>Paracoccus</taxon>
    </lineage>
</organism>
<reference evidence="2" key="1">
    <citation type="submission" date="2017-06" db="EMBL/GenBank/DDBJ databases">
        <authorList>
            <person name="Varghese N."/>
            <person name="Submissions S."/>
        </authorList>
    </citation>
    <scope>NUCLEOTIDE SEQUENCE [LARGE SCALE GENOMIC DNA]</scope>
    <source>
        <strain evidence="2">DSM 26170</strain>
    </source>
</reference>
<gene>
    <name evidence="1" type="ORF">SAMN06265378_10871</name>
</gene>
<protein>
    <submittedName>
        <fullName evidence="1">Uncharacterized protein</fullName>
    </submittedName>
</protein>
<dbReference type="AlphaFoldDB" id="A0A238X626"/>
<sequence>MVGTLILAVGLSATAAADLPLLPEAAALAADATGWLLEGKSLPPDYRVRLMAMPPEARLQALIFLRRSGLLTSDAWALPDILDPAPAAAADPADAGAK</sequence>
<dbReference type="Proteomes" id="UP000198409">
    <property type="component" value="Unassembled WGS sequence"/>
</dbReference>
<proteinExistence type="predicted"/>
<dbReference type="EMBL" id="FZNM01000008">
    <property type="protein sequence ID" value="SNR54515.1"/>
    <property type="molecule type" value="Genomic_DNA"/>
</dbReference>
<evidence type="ECO:0000313" key="1">
    <source>
        <dbReference type="EMBL" id="SNR54515.1"/>
    </source>
</evidence>
<evidence type="ECO:0000313" key="2">
    <source>
        <dbReference type="Proteomes" id="UP000198409"/>
    </source>
</evidence>
<name>A0A238X626_9RHOB</name>
<accession>A0A238X626</accession>